<keyword evidence="1" id="KW-0472">Membrane</keyword>
<accession>A0A553IFR2</accession>
<protein>
    <submittedName>
        <fullName evidence="2">Uncharacterized protein</fullName>
    </submittedName>
</protein>
<gene>
    <name evidence="2" type="ORF">FHL15_000382</name>
</gene>
<keyword evidence="1" id="KW-1133">Transmembrane helix</keyword>
<keyword evidence="1" id="KW-0812">Transmembrane</keyword>
<evidence type="ECO:0000313" key="3">
    <source>
        <dbReference type="Proteomes" id="UP000319160"/>
    </source>
</evidence>
<feature type="transmembrane region" description="Helical" evidence="1">
    <location>
        <begin position="48"/>
        <end position="69"/>
    </location>
</feature>
<feature type="transmembrane region" description="Helical" evidence="1">
    <location>
        <begin position="81"/>
        <end position="101"/>
    </location>
</feature>
<dbReference type="EMBL" id="VFLP01000001">
    <property type="protein sequence ID" value="TRX99040.1"/>
    <property type="molecule type" value="Genomic_DNA"/>
</dbReference>
<name>A0A553IFR2_9PEZI</name>
<dbReference type="AlphaFoldDB" id="A0A553IFR2"/>
<dbReference type="Proteomes" id="UP000319160">
    <property type="component" value="Unassembled WGS sequence"/>
</dbReference>
<dbReference type="OrthoDB" id="4191440at2759"/>
<comment type="caution">
    <text evidence="2">The sequence shown here is derived from an EMBL/GenBank/DDBJ whole genome shotgun (WGS) entry which is preliminary data.</text>
</comment>
<keyword evidence="3" id="KW-1185">Reference proteome</keyword>
<reference evidence="3" key="1">
    <citation type="submission" date="2019-06" db="EMBL/GenBank/DDBJ databases">
        <title>Draft genome sequence of the griseofulvin-producing fungus Xylaria cubensis strain G536.</title>
        <authorList>
            <person name="Mead M.E."/>
            <person name="Raja H.A."/>
            <person name="Steenwyk J.L."/>
            <person name="Knowles S.L."/>
            <person name="Oberlies N.H."/>
            <person name="Rokas A."/>
        </authorList>
    </citation>
    <scope>NUCLEOTIDE SEQUENCE [LARGE SCALE GENOMIC DNA]</scope>
    <source>
        <strain evidence="3">G536</strain>
    </source>
</reference>
<evidence type="ECO:0000256" key="1">
    <source>
        <dbReference type="SAM" id="Phobius"/>
    </source>
</evidence>
<proteinExistence type="predicted"/>
<organism evidence="2 3">
    <name type="scientific">Xylaria flabelliformis</name>
    <dbReference type="NCBI Taxonomy" id="2512241"/>
    <lineage>
        <taxon>Eukaryota</taxon>
        <taxon>Fungi</taxon>
        <taxon>Dikarya</taxon>
        <taxon>Ascomycota</taxon>
        <taxon>Pezizomycotina</taxon>
        <taxon>Sordariomycetes</taxon>
        <taxon>Xylariomycetidae</taxon>
        <taxon>Xylariales</taxon>
        <taxon>Xylariaceae</taxon>
        <taxon>Xylaria</taxon>
    </lineage>
</organism>
<sequence>MGAGAVSGVVRFICHVPLFYYAFTNINHYNFVKAHMRVLLAPPLSSKIFVAEVFSGPIGVITFIWNFLLWIPTIYAEGGRLFAIGVVDAILTGFIVAALVIESSFIGFTHAQCAQLRPDAAPTSNLIFFQRVAEIEYKEKDIGEGTCQSYFASFYVGLVIAILYGISAISNILIGSYSHNSNRRSSNCLVSPIHAVIDVVKGFADCIFFFLPARAHNALFFANRYARHWLHYRRSKTKQNARDAYALLPRRHHKKEEKEKGLCSILSQGAIVEKIARDLHYADVVNLSLASRGIREVVFPRQDASDVENKDLRYYSCRGNRKYDCWACGIQICEQVNAVGKVNRIVPHVPLRGCVLALLL</sequence>
<feature type="transmembrane region" description="Helical" evidence="1">
    <location>
        <begin position="154"/>
        <end position="174"/>
    </location>
</feature>
<evidence type="ECO:0000313" key="2">
    <source>
        <dbReference type="EMBL" id="TRX99040.1"/>
    </source>
</evidence>